<keyword evidence="3 8" id="KW-0444">Lipid biosynthesis</keyword>
<evidence type="ECO:0000256" key="6">
    <source>
        <dbReference type="ARBA" id="ARBA00023098"/>
    </source>
</evidence>
<dbReference type="PIRSF" id="PIRSF000094">
    <property type="entry name" value="Enoyl-ACP_rdct"/>
    <property type="match status" value="1"/>
</dbReference>
<dbReference type="PANTHER" id="PTHR43159">
    <property type="entry name" value="ENOYL-[ACYL-CARRIER-PROTEIN] REDUCTASE"/>
    <property type="match status" value="1"/>
</dbReference>
<evidence type="ECO:0000256" key="5">
    <source>
        <dbReference type="ARBA" id="ARBA00023002"/>
    </source>
</evidence>
<dbReference type="EC" id="1.3.1.9" evidence="8"/>
<comment type="pathway">
    <text evidence="1">Lipid metabolism; fatty acid biosynthesis.</text>
</comment>
<organism evidence="11 12">
    <name type="scientific">Salmonirosea aquatica</name>
    <dbReference type="NCBI Taxonomy" id="2654236"/>
    <lineage>
        <taxon>Bacteria</taxon>
        <taxon>Pseudomonadati</taxon>
        <taxon>Bacteroidota</taxon>
        <taxon>Cytophagia</taxon>
        <taxon>Cytophagales</taxon>
        <taxon>Spirosomataceae</taxon>
        <taxon>Salmonirosea</taxon>
    </lineage>
</organism>
<keyword evidence="8 10" id="KW-0520">NAD</keyword>
<evidence type="ECO:0000256" key="3">
    <source>
        <dbReference type="ARBA" id="ARBA00022516"/>
    </source>
</evidence>
<dbReference type="Proteomes" id="UP000479293">
    <property type="component" value="Unassembled WGS sequence"/>
</dbReference>
<evidence type="ECO:0000256" key="9">
    <source>
        <dbReference type="PIRSR" id="PIRSR000094-1"/>
    </source>
</evidence>
<dbReference type="GO" id="GO:0004318">
    <property type="term" value="F:enoyl-[acyl-carrier-protein] reductase (NADH) activity"/>
    <property type="evidence" value="ECO:0007669"/>
    <property type="project" value="UniProtKB-EC"/>
</dbReference>
<dbReference type="InterPro" id="IPR002347">
    <property type="entry name" value="SDR_fam"/>
</dbReference>
<evidence type="ECO:0000256" key="7">
    <source>
        <dbReference type="ARBA" id="ARBA00023160"/>
    </source>
</evidence>
<dbReference type="GO" id="GO:0006633">
    <property type="term" value="P:fatty acid biosynthetic process"/>
    <property type="evidence" value="ECO:0007669"/>
    <property type="project" value="UniProtKB-KW"/>
</dbReference>
<sequence length="273" mass="29893">MAYGLLKGKKGIISGALDENSIAWKVALKAKEEGATFTLTNAPIAMRMGAINQLAEQCDAKVIPADATVVEDLEKLYTESMDVLGGKVDFVLHSIGMSPNVRKGREYNNLNYDWYMKSVDVSAMSLHKFLQSAEKLDAINEWGSVVALSYIAAQRAFPFYNDMADAKAILESIARSYGYRYAKSKKVRVNTISQSPTPTTAGTGIGGFDSFFEFAEKMSPLGNATADDCANYVITLFSDLTRMVTMQNLYHDGGYSTTGISEELMAMIQGKQQ</sequence>
<comment type="catalytic activity">
    <reaction evidence="8">
        <text>a 2,3-saturated acyl-[ACP] + NAD(+) = a (2E)-enoyl-[ACP] + NADH + H(+)</text>
        <dbReference type="Rhea" id="RHEA:10240"/>
        <dbReference type="Rhea" id="RHEA-COMP:9925"/>
        <dbReference type="Rhea" id="RHEA-COMP:9926"/>
        <dbReference type="ChEBI" id="CHEBI:15378"/>
        <dbReference type="ChEBI" id="CHEBI:57540"/>
        <dbReference type="ChEBI" id="CHEBI:57945"/>
        <dbReference type="ChEBI" id="CHEBI:78784"/>
        <dbReference type="ChEBI" id="CHEBI:78785"/>
        <dbReference type="EC" id="1.3.1.9"/>
    </reaction>
</comment>
<dbReference type="Gene3D" id="3.40.50.720">
    <property type="entry name" value="NAD(P)-binding Rossmann-like Domain"/>
    <property type="match status" value="1"/>
</dbReference>
<feature type="active site" description="Proton acceptor" evidence="9">
    <location>
        <position position="160"/>
    </location>
</feature>
<comment type="caution">
    <text evidence="11">The sequence shown here is derived from an EMBL/GenBank/DDBJ whole genome shotgun (WGS) entry which is preliminary data.</text>
</comment>
<keyword evidence="6" id="KW-0443">Lipid metabolism</keyword>
<keyword evidence="5 8" id="KW-0560">Oxidoreductase</keyword>
<accession>A0A7C9FPD5</accession>
<evidence type="ECO:0000313" key="11">
    <source>
        <dbReference type="EMBL" id="MPR34451.1"/>
    </source>
</evidence>
<evidence type="ECO:0000256" key="1">
    <source>
        <dbReference type="ARBA" id="ARBA00005194"/>
    </source>
</evidence>
<dbReference type="InterPro" id="IPR014358">
    <property type="entry name" value="Enoyl-ACP_Rdtase_NADH"/>
</dbReference>
<feature type="binding site" evidence="10">
    <location>
        <position position="167"/>
    </location>
    <ligand>
        <name>NAD(+)</name>
        <dbReference type="ChEBI" id="CHEBI:57540"/>
    </ligand>
</feature>
<dbReference type="SUPFAM" id="SSF51735">
    <property type="entry name" value="NAD(P)-binding Rossmann-fold domains"/>
    <property type="match status" value="1"/>
</dbReference>
<dbReference type="RefSeq" id="WP_152760682.1">
    <property type="nucleotide sequence ID" value="NZ_WHLY01000002.1"/>
</dbReference>
<dbReference type="InterPro" id="IPR036291">
    <property type="entry name" value="NAD(P)-bd_dom_sf"/>
</dbReference>
<evidence type="ECO:0000256" key="2">
    <source>
        <dbReference type="ARBA" id="ARBA00009233"/>
    </source>
</evidence>
<feature type="binding site" evidence="10">
    <location>
        <begin position="21"/>
        <end position="22"/>
    </location>
    <ligand>
        <name>NAD(+)</name>
        <dbReference type="ChEBI" id="CHEBI:57540"/>
    </ligand>
</feature>
<dbReference type="AlphaFoldDB" id="A0A7C9FPD5"/>
<feature type="active site" description="Proton acceptor" evidence="9">
    <location>
        <position position="150"/>
    </location>
</feature>
<protein>
    <recommendedName>
        <fullName evidence="8">Enoyl-[acyl-carrier-protein] reductase [NADH]</fullName>
        <ecNumber evidence="8">1.3.1.9</ecNumber>
    </recommendedName>
</protein>
<keyword evidence="4" id="KW-0276">Fatty acid metabolism</keyword>
<dbReference type="EMBL" id="WHLY01000002">
    <property type="protein sequence ID" value="MPR34451.1"/>
    <property type="molecule type" value="Genomic_DNA"/>
</dbReference>
<name>A0A7C9FPD5_9BACT</name>
<evidence type="ECO:0000313" key="12">
    <source>
        <dbReference type="Proteomes" id="UP000479293"/>
    </source>
</evidence>
<gene>
    <name evidence="11" type="ORF">GBK04_14075</name>
</gene>
<feature type="binding site" evidence="10">
    <location>
        <position position="95"/>
    </location>
    <ligand>
        <name>NAD(+)</name>
        <dbReference type="ChEBI" id="CHEBI:57540"/>
    </ligand>
</feature>
<dbReference type="PANTHER" id="PTHR43159:SF2">
    <property type="entry name" value="ENOYL-[ACYL-CARRIER-PROTEIN] REDUCTASE [NADH], CHLOROPLASTIC"/>
    <property type="match status" value="1"/>
</dbReference>
<reference evidence="11 12" key="1">
    <citation type="submission" date="2019-10" db="EMBL/GenBank/DDBJ databases">
        <title>Draft Genome Sequence of Cytophagaceae sp. SJW1-29.</title>
        <authorList>
            <person name="Choi A."/>
        </authorList>
    </citation>
    <scope>NUCLEOTIDE SEQUENCE [LARGE SCALE GENOMIC DNA]</scope>
    <source>
        <strain evidence="11 12">SJW1-29</strain>
    </source>
</reference>
<evidence type="ECO:0000256" key="10">
    <source>
        <dbReference type="PIRSR" id="PIRSR000094-3"/>
    </source>
</evidence>
<dbReference type="Pfam" id="PF13561">
    <property type="entry name" value="adh_short_C2"/>
    <property type="match status" value="1"/>
</dbReference>
<keyword evidence="7 8" id="KW-0275">Fatty acid biosynthesis</keyword>
<evidence type="ECO:0000256" key="4">
    <source>
        <dbReference type="ARBA" id="ARBA00022832"/>
    </source>
</evidence>
<feature type="binding site" evidence="10">
    <location>
        <position position="15"/>
    </location>
    <ligand>
        <name>NAD(+)</name>
        <dbReference type="ChEBI" id="CHEBI:57540"/>
    </ligand>
</feature>
<proteinExistence type="inferred from homology"/>
<comment type="similarity">
    <text evidence="2 8">Belongs to the short-chain dehydrogenases/reductases (SDR) family. FabI subfamily.</text>
</comment>
<keyword evidence="12" id="KW-1185">Reference proteome</keyword>
<evidence type="ECO:0000256" key="8">
    <source>
        <dbReference type="PIRNR" id="PIRNR000094"/>
    </source>
</evidence>